<dbReference type="PANTHER" id="PTHR11014">
    <property type="entry name" value="PEPTIDASE M20 FAMILY MEMBER"/>
    <property type="match status" value="1"/>
</dbReference>
<dbReference type="InterPro" id="IPR011650">
    <property type="entry name" value="Peptidase_M20_dimer"/>
</dbReference>
<dbReference type="Proteomes" id="UP001139006">
    <property type="component" value="Unassembled WGS sequence"/>
</dbReference>
<dbReference type="Pfam" id="PF01546">
    <property type="entry name" value="Peptidase_M20"/>
    <property type="match status" value="1"/>
</dbReference>
<evidence type="ECO:0000256" key="3">
    <source>
        <dbReference type="ARBA" id="ARBA00022915"/>
    </source>
</evidence>
<feature type="binding site" evidence="5">
    <location>
        <position position="169"/>
    </location>
    <ligand>
        <name>Mn(2+)</name>
        <dbReference type="ChEBI" id="CHEBI:29035"/>
        <label>2</label>
    </ligand>
</feature>
<keyword evidence="2" id="KW-0378">Hydrolase</keyword>
<evidence type="ECO:0000256" key="5">
    <source>
        <dbReference type="PIRSR" id="PIRSR005962-1"/>
    </source>
</evidence>
<dbReference type="RefSeq" id="WP_253359766.1">
    <property type="nucleotide sequence ID" value="NZ_JAIULA010000006.1"/>
</dbReference>
<keyword evidence="8" id="KW-1185">Reference proteome</keyword>
<comment type="cofactor">
    <cofactor evidence="5">
        <name>Mn(2+)</name>
        <dbReference type="ChEBI" id="CHEBI:29035"/>
    </cofactor>
    <text evidence="5">The Mn(2+) ion enhances activity.</text>
</comment>
<dbReference type="GO" id="GO:0046872">
    <property type="term" value="F:metal ion binding"/>
    <property type="evidence" value="ECO:0007669"/>
    <property type="project" value="UniProtKB-KW"/>
</dbReference>
<sequence>MTGLYEGEKMSNNEYLTHLTEITEIRHYLHQHPEVSNQEFETTKKIKELLAKWDVEVLTTNLNTGLLAEIKGPTKGPIIALRTDIDALPVQEKTELAFKSQTANVMHACGHDLHMASLLGAIRYFKEHQELIKGTIRFLFQPAEETGSGANQVLEKNVLAGVQAIVGFHNNPNIPVGTIALQAGPMMAGCYKFEIKIKGKGSHGAKPEKSRDPIVTLATIVSSLQTIVSRNINPQDAVVVSVTHVNAGSVWNVIPNEAVLGGTVRLFNLQNTAIVKQHLDELAQNIAAAYGQSVSIEWEERTLPIANDEKLTQAVLSNLNVPVIKPTLSMAGEDFATYQKEIPGVFAFVGSNGKTNAADWHNPNFVGLDETIPTGIEYFVESGLGLLQYLNQADK</sequence>
<keyword evidence="5" id="KW-0479">Metal-binding</keyword>
<keyword evidence="1" id="KW-0028">Amino-acid biosynthesis</keyword>
<evidence type="ECO:0000256" key="4">
    <source>
        <dbReference type="ARBA" id="ARBA00023154"/>
    </source>
</evidence>
<evidence type="ECO:0000256" key="1">
    <source>
        <dbReference type="ARBA" id="ARBA00022605"/>
    </source>
</evidence>
<dbReference type="Gene3D" id="3.40.630.10">
    <property type="entry name" value="Zn peptidases"/>
    <property type="match status" value="1"/>
</dbReference>
<name>A0A9X2FJV2_9LACO</name>
<dbReference type="GO" id="GO:0050118">
    <property type="term" value="F:N-acetyldiaminopimelate deacetylase activity"/>
    <property type="evidence" value="ECO:0007669"/>
    <property type="project" value="UniProtKB-ARBA"/>
</dbReference>
<dbReference type="FunFam" id="3.30.70.360:FF:000001">
    <property type="entry name" value="N-acetyldiaminopimelate deacetylase"/>
    <property type="match status" value="1"/>
</dbReference>
<dbReference type="EMBL" id="JAIULA010000006">
    <property type="protein sequence ID" value="MCP0886554.1"/>
    <property type="molecule type" value="Genomic_DNA"/>
</dbReference>
<evidence type="ECO:0000259" key="6">
    <source>
        <dbReference type="Pfam" id="PF07687"/>
    </source>
</evidence>
<dbReference type="InterPro" id="IPR017439">
    <property type="entry name" value="Amidohydrolase"/>
</dbReference>
<feature type="binding site" evidence="5">
    <location>
        <position position="111"/>
    </location>
    <ligand>
        <name>Mn(2+)</name>
        <dbReference type="ChEBI" id="CHEBI:29035"/>
        <label>2</label>
    </ligand>
</feature>
<evidence type="ECO:0000256" key="2">
    <source>
        <dbReference type="ARBA" id="ARBA00022801"/>
    </source>
</evidence>
<keyword evidence="5" id="KW-0464">Manganese</keyword>
<dbReference type="InterPro" id="IPR002933">
    <property type="entry name" value="Peptidase_M20"/>
</dbReference>
<dbReference type="Gene3D" id="3.30.70.360">
    <property type="match status" value="1"/>
</dbReference>
<accession>A0A9X2FJV2</accession>
<dbReference type="PANTHER" id="PTHR11014:SF63">
    <property type="entry name" value="METALLOPEPTIDASE, PUTATIVE (AFU_ORTHOLOGUE AFUA_6G09600)-RELATED"/>
    <property type="match status" value="1"/>
</dbReference>
<organism evidence="7 8">
    <name type="scientific">Ligilactobacillus ubinensis</name>
    <dbReference type="NCBI Taxonomy" id="2876789"/>
    <lineage>
        <taxon>Bacteria</taxon>
        <taxon>Bacillati</taxon>
        <taxon>Bacillota</taxon>
        <taxon>Bacilli</taxon>
        <taxon>Lactobacillales</taxon>
        <taxon>Lactobacillaceae</taxon>
        <taxon>Ligilactobacillus</taxon>
    </lineage>
</organism>
<protein>
    <submittedName>
        <fullName evidence="7">Amidohydrolase</fullName>
    </submittedName>
</protein>
<evidence type="ECO:0000313" key="8">
    <source>
        <dbReference type="Proteomes" id="UP001139006"/>
    </source>
</evidence>
<dbReference type="InterPro" id="IPR036264">
    <property type="entry name" value="Bact_exopeptidase_dim_dom"/>
</dbReference>
<dbReference type="GO" id="GO:0019877">
    <property type="term" value="P:diaminopimelate biosynthetic process"/>
    <property type="evidence" value="ECO:0007669"/>
    <property type="project" value="UniProtKB-KW"/>
</dbReference>
<feature type="binding site" evidence="5">
    <location>
        <position position="361"/>
    </location>
    <ligand>
        <name>Mn(2+)</name>
        <dbReference type="ChEBI" id="CHEBI:29035"/>
        <label>2</label>
    </ligand>
</feature>
<reference evidence="7 8" key="1">
    <citation type="journal article" date="2023" name="Int. J. Syst. Evol. Microbiol.">
        <title>Ligilactobacillus ubinensis sp. nov., a novel species isolated from the wild ferment of a durian fruit (Durio zibethinus).</title>
        <authorList>
            <person name="Heng Y.C."/>
            <person name="Menon N."/>
            <person name="Chen B."/>
            <person name="Loo B.Z.L."/>
            <person name="Wong G.W.J."/>
            <person name="Lim A.C.H."/>
            <person name="Silvaraju S."/>
            <person name="Kittelmann S."/>
        </authorList>
    </citation>
    <scope>NUCLEOTIDE SEQUENCE [LARGE SCALE GENOMIC DNA]</scope>
    <source>
        <strain evidence="7 8">WILCCON 0076</strain>
    </source>
</reference>
<evidence type="ECO:0000313" key="7">
    <source>
        <dbReference type="EMBL" id="MCP0886554.1"/>
    </source>
</evidence>
<feature type="domain" description="Peptidase M20 dimerisation" evidence="6">
    <location>
        <begin position="192"/>
        <end position="289"/>
    </location>
</feature>
<dbReference type="PIRSF" id="PIRSF005962">
    <property type="entry name" value="Pept_M20D_amidohydro"/>
    <property type="match status" value="1"/>
</dbReference>
<dbReference type="GO" id="GO:0009085">
    <property type="term" value="P:lysine biosynthetic process"/>
    <property type="evidence" value="ECO:0007669"/>
    <property type="project" value="UniProtKB-KW"/>
</dbReference>
<dbReference type="NCBIfam" id="TIGR01891">
    <property type="entry name" value="amidohydrolases"/>
    <property type="match status" value="1"/>
</dbReference>
<dbReference type="SUPFAM" id="SSF53187">
    <property type="entry name" value="Zn-dependent exopeptidases"/>
    <property type="match status" value="1"/>
</dbReference>
<dbReference type="AlphaFoldDB" id="A0A9X2FJV2"/>
<gene>
    <name evidence="7" type="ORF">LB941_04285</name>
</gene>
<dbReference type="SUPFAM" id="SSF55031">
    <property type="entry name" value="Bacterial exopeptidase dimerisation domain"/>
    <property type="match status" value="1"/>
</dbReference>
<proteinExistence type="predicted"/>
<feature type="binding site" evidence="5">
    <location>
        <position position="145"/>
    </location>
    <ligand>
        <name>Mn(2+)</name>
        <dbReference type="ChEBI" id="CHEBI:29035"/>
        <label>2</label>
    </ligand>
</feature>
<keyword evidence="4" id="KW-0457">Lysine biosynthesis</keyword>
<dbReference type="Pfam" id="PF07687">
    <property type="entry name" value="M20_dimer"/>
    <property type="match status" value="1"/>
</dbReference>
<keyword evidence="3" id="KW-0220">Diaminopimelate biosynthesis</keyword>
<comment type="caution">
    <text evidence="7">The sequence shown here is derived from an EMBL/GenBank/DDBJ whole genome shotgun (WGS) entry which is preliminary data.</text>
</comment>
<feature type="binding site" evidence="5">
    <location>
        <position position="109"/>
    </location>
    <ligand>
        <name>Mn(2+)</name>
        <dbReference type="ChEBI" id="CHEBI:29035"/>
        <label>2</label>
    </ligand>
</feature>